<dbReference type="InterPro" id="IPR045864">
    <property type="entry name" value="aa-tRNA-synth_II/BPL/LPL"/>
</dbReference>
<gene>
    <name evidence="7" type="ORF">APY09_06895</name>
</gene>
<organism evidence="7 8">
    <name type="scientific">Schaalia odontolytica</name>
    <dbReference type="NCBI Taxonomy" id="1660"/>
    <lineage>
        <taxon>Bacteria</taxon>
        <taxon>Bacillati</taxon>
        <taxon>Actinomycetota</taxon>
        <taxon>Actinomycetes</taxon>
        <taxon>Actinomycetales</taxon>
        <taxon>Actinomycetaceae</taxon>
        <taxon>Schaalia</taxon>
    </lineage>
</organism>
<dbReference type="NCBIfam" id="TIGR00121">
    <property type="entry name" value="birA_ligase"/>
    <property type="match status" value="1"/>
</dbReference>
<dbReference type="EC" id="6.3.4.15" evidence="5"/>
<dbReference type="Pfam" id="PF02237">
    <property type="entry name" value="BPL_C"/>
    <property type="match status" value="1"/>
</dbReference>
<dbReference type="InterPro" id="IPR004408">
    <property type="entry name" value="Biotin_CoA_COase_ligase"/>
</dbReference>
<evidence type="ECO:0000313" key="7">
    <source>
        <dbReference type="EMBL" id="KSW11178.1"/>
    </source>
</evidence>
<dbReference type="SUPFAM" id="SSF50037">
    <property type="entry name" value="C-terminal domain of transcriptional repressors"/>
    <property type="match status" value="1"/>
</dbReference>
<dbReference type="Gene3D" id="2.30.30.100">
    <property type="match status" value="1"/>
</dbReference>
<keyword evidence="1 7" id="KW-0436">Ligase</keyword>
<evidence type="ECO:0000256" key="5">
    <source>
        <dbReference type="ARBA" id="ARBA00024227"/>
    </source>
</evidence>
<dbReference type="Proteomes" id="UP000054686">
    <property type="component" value="Unassembled WGS sequence"/>
</dbReference>
<dbReference type="InterPro" id="IPR008988">
    <property type="entry name" value="Transcriptional_repressor_C"/>
</dbReference>
<keyword evidence="3" id="KW-0067">ATP-binding</keyword>
<evidence type="ECO:0000256" key="4">
    <source>
        <dbReference type="ARBA" id="ARBA00023267"/>
    </source>
</evidence>
<dbReference type="PROSITE" id="PS51733">
    <property type="entry name" value="BPL_LPL_CATALYTIC"/>
    <property type="match status" value="1"/>
</dbReference>
<protein>
    <recommendedName>
        <fullName evidence="5">biotin--[biotin carboxyl-carrier protein] ligase</fullName>
        <ecNumber evidence="5">6.3.4.15</ecNumber>
    </recommendedName>
</protein>
<dbReference type="CDD" id="cd16442">
    <property type="entry name" value="BPL"/>
    <property type="match status" value="1"/>
</dbReference>
<dbReference type="EMBL" id="LLVT01000002">
    <property type="protein sequence ID" value="KSW11178.1"/>
    <property type="molecule type" value="Genomic_DNA"/>
</dbReference>
<sequence length="294" mass="30426">MERATRIVIEGVHSPVYHVSDTSSTLDLAASLLTDTTTATPHLTTIIADRQSAGRGRLGRTWTAPDGQALLASTIVSLPTSFPTEMLGWLVHACALSVRDALSPRLTSIGHTVSLKWPNDVLVDGARKICGILAQLAPASSPFTTSAILGYGINIGQDSDHLATPQATSLYTEGDAEAGADPTSVSHTLLAQILAGLDSRIRGLVAHGNAHDCGLADEAANALPLLGTRIALAKPTDPNGHPAMEGVALGLSPTGSLLVATDDGRTHDINAGDVLATGIPLTTVHDTKEKRANN</sequence>
<accession>A0A0V8RTA9</accession>
<dbReference type="GO" id="GO:0005737">
    <property type="term" value="C:cytoplasm"/>
    <property type="evidence" value="ECO:0007669"/>
    <property type="project" value="TreeGrafter"/>
</dbReference>
<dbReference type="OrthoDB" id="9807064at2"/>
<proteinExistence type="predicted"/>
<evidence type="ECO:0000256" key="3">
    <source>
        <dbReference type="ARBA" id="ARBA00022840"/>
    </source>
</evidence>
<evidence type="ECO:0000256" key="2">
    <source>
        <dbReference type="ARBA" id="ARBA00022741"/>
    </source>
</evidence>
<reference evidence="7 8" key="1">
    <citation type="submission" date="2015-10" db="EMBL/GenBank/DDBJ databases">
        <title>Draft Genome of Actinomyces odontolyticus subsp. actinosynbacter strain XH001.</title>
        <authorList>
            <person name="Mclean J.S."/>
            <person name="He X."/>
        </authorList>
    </citation>
    <scope>NUCLEOTIDE SEQUENCE [LARGE SCALE GENOMIC DNA]</scope>
    <source>
        <strain evidence="7 8">XH001</strain>
    </source>
</reference>
<dbReference type="SUPFAM" id="SSF55681">
    <property type="entry name" value="Class II aaRS and biotin synthetases"/>
    <property type="match status" value="1"/>
</dbReference>
<evidence type="ECO:0000256" key="1">
    <source>
        <dbReference type="ARBA" id="ARBA00022598"/>
    </source>
</evidence>
<dbReference type="PANTHER" id="PTHR12835:SF5">
    <property type="entry name" value="BIOTIN--PROTEIN LIGASE"/>
    <property type="match status" value="1"/>
</dbReference>
<dbReference type="InterPro" id="IPR003142">
    <property type="entry name" value="BPL_C"/>
</dbReference>
<evidence type="ECO:0000259" key="6">
    <source>
        <dbReference type="PROSITE" id="PS51733"/>
    </source>
</evidence>
<dbReference type="PANTHER" id="PTHR12835">
    <property type="entry name" value="BIOTIN PROTEIN LIGASE"/>
    <property type="match status" value="1"/>
</dbReference>
<dbReference type="GO" id="GO:0004077">
    <property type="term" value="F:biotin--[biotin carboxyl-carrier protein] ligase activity"/>
    <property type="evidence" value="ECO:0007669"/>
    <property type="project" value="UniProtKB-EC"/>
</dbReference>
<dbReference type="Gene3D" id="3.30.930.10">
    <property type="entry name" value="Bira Bifunctional Protein, Domain 2"/>
    <property type="match status" value="1"/>
</dbReference>
<dbReference type="Pfam" id="PF03099">
    <property type="entry name" value="BPL_LplA_LipB"/>
    <property type="match status" value="1"/>
</dbReference>
<dbReference type="GO" id="GO:0005524">
    <property type="term" value="F:ATP binding"/>
    <property type="evidence" value="ECO:0007669"/>
    <property type="project" value="UniProtKB-KW"/>
</dbReference>
<dbReference type="InterPro" id="IPR004143">
    <property type="entry name" value="BPL_LPL_catalytic"/>
</dbReference>
<dbReference type="RefSeq" id="WP_060567013.1">
    <property type="nucleotide sequence ID" value="NZ_CP040006.1"/>
</dbReference>
<name>A0A0V8RTA9_9ACTO</name>
<keyword evidence="4" id="KW-0092">Biotin</keyword>
<keyword evidence="2" id="KW-0547">Nucleotide-binding</keyword>
<feature type="domain" description="BPL/LPL catalytic" evidence="6">
    <location>
        <begin position="2"/>
        <end position="201"/>
    </location>
</feature>
<evidence type="ECO:0000313" key="8">
    <source>
        <dbReference type="Proteomes" id="UP000054686"/>
    </source>
</evidence>
<dbReference type="AlphaFoldDB" id="A0A0V8RTA9"/>
<comment type="caution">
    <text evidence="7">The sequence shown here is derived from an EMBL/GenBank/DDBJ whole genome shotgun (WGS) entry which is preliminary data.</text>
</comment>